<reference evidence="3" key="2">
    <citation type="submission" date="2020-09" db="EMBL/GenBank/DDBJ databases">
        <authorList>
            <person name="Sun Q."/>
            <person name="Ohkuma M."/>
        </authorList>
    </citation>
    <scope>NUCLEOTIDE SEQUENCE</scope>
    <source>
        <strain evidence="3">JCM 4790</strain>
    </source>
</reference>
<protein>
    <recommendedName>
        <fullName evidence="2">PLD phosphodiesterase domain-containing protein</fullName>
    </recommendedName>
</protein>
<dbReference type="PROSITE" id="PS50035">
    <property type="entry name" value="PLD"/>
    <property type="match status" value="1"/>
</dbReference>
<dbReference type="Pfam" id="PF13091">
    <property type="entry name" value="PLDc_2"/>
    <property type="match status" value="1"/>
</dbReference>
<evidence type="ECO:0000259" key="2">
    <source>
        <dbReference type="PROSITE" id="PS50035"/>
    </source>
</evidence>
<dbReference type="Gene3D" id="3.30.870.10">
    <property type="entry name" value="Endonuclease Chain A"/>
    <property type="match status" value="1"/>
</dbReference>
<comment type="caution">
    <text evidence="3">The sequence shown here is derived from an EMBL/GenBank/DDBJ whole genome shotgun (WGS) entry which is preliminary data.</text>
</comment>
<dbReference type="GO" id="GO:0006793">
    <property type="term" value="P:phosphorus metabolic process"/>
    <property type="evidence" value="ECO:0007669"/>
    <property type="project" value="UniProtKB-ARBA"/>
</dbReference>
<evidence type="ECO:0000256" key="1">
    <source>
        <dbReference type="SAM" id="Coils"/>
    </source>
</evidence>
<dbReference type="InterPro" id="IPR025202">
    <property type="entry name" value="PLD-like_dom"/>
</dbReference>
<feature type="coiled-coil region" evidence="1">
    <location>
        <begin position="280"/>
        <end position="329"/>
    </location>
</feature>
<dbReference type="SUPFAM" id="SSF56024">
    <property type="entry name" value="Phospholipase D/nuclease"/>
    <property type="match status" value="1"/>
</dbReference>
<name>A0A918P2T1_9ACTN</name>
<dbReference type="AlphaFoldDB" id="A0A918P2T1"/>
<dbReference type="RefSeq" id="WP_190195179.1">
    <property type="nucleotide sequence ID" value="NZ_BMVU01000108.1"/>
</dbReference>
<reference evidence="3" key="1">
    <citation type="journal article" date="2014" name="Int. J. Syst. Evol. Microbiol.">
        <title>Complete genome sequence of Corynebacterium casei LMG S-19264T (=DSM 44701T), isolated from a smear-ripened cheese.</title>
        <authorList>
            <consortium name="US DOE Joint Genome Institute (JGI-PGF)"/>
            <person name="Walter F."/>
            <person name="Albersmeier A."/>
            <person name="Kalinowski J."/>
            <person name="Ruckert C."/>
        </authorList>
    </citation>
    <scope>NUCLEOTIDE SEQUENCE</scope>
    <source>
        <strain evidence="3">JCM 4790</strain>
    </source>
</reference>
<dbReference type="GO" id="GO:0003824">
    <property type="term" value="F:catalytic activity"/>
    <property type="evidence" value="ECO:0007669"/>
    <property type="project" value="InterPro"/>
</dbReference>
<sequence length="495" mass="55703">MTENSAEDVVRRLSKRPGYRLATYREVGLPFWEVPIRCRLLRKKSVGVLDEFILKCIQADLRNSTDVANFLGIPEQVVHATMGNLVNTGSLAAVATNTSSIHYAVTEHGQRVISDLAEITPEERTLRLAYDGLARTYTVVEKAMRWRPRDLRQNDILEIPAFPVDPPSVGPTDTSDVGSVLRNVTETAEHELLTVMGLDGKREKFFVRAISLVFQSVDRPEEIHVSFAIDGRVSEQHDLAFAKAEGLRKVGIIGQITDGDSPESLLNDELLKQRTDESEVAVIRRTTERYRAQLSALEERAALASHELREDLVDEAAETARRLDEAETALGKIPVRVLEVHEHAPLLVRAMLSSSKRLLIISPWIRAAIVDKTFLDNLRKLLLSGVEVVIGYGIGDDKTARERDRQAEHQLKRLAAEFDNFVFTRLGDTHAKILISDNSYAIVTSFNWLSFRGDPNRPFRDERGTMITIRSEIDRLYDDYLARVTQVELAISGRS</sequence>
<dbReference type="Proteomes" id="UP000619244">
    <property type="component" value="Unassembled WGS sequence"/>
</dbReference>
<organism evidence="3 4">
    <name type="scientific">Streptomyces minutiscleroticus</name>
    <dbReference type="NCBI Taxonomy" id="68238"/>
    <lineage>
        <taxon>Bacteria</taxon>
        <taxon>Bacillati</taxon>
        <taxon>Actinomycetota</taxon>
        <taxon>Actinomycetes</taxon>
        <taxon>Kitasatosporales</taxon>
        <taxon>Streptomycetaceae</taxon>
        <taxon>Streptomyces</taxon>
    </lineage>
</organism>
<proteinExistence type="predicted"/>
<evidence type="ECO:0000313" key="4">
    <source>
        <dbReference type="Proteomes" id="UP000619244"/>
    </source>
</evidence>
<evidence type="ECO:0000313" key="3">
    <source>
        <dbReference type="EMBL" id="GGY16437.1"/>
    </source>
</evidence>
<dbReference type="InterPro" id="IPR001736">
    <property type="entry name" value="PLipase_D/transphosphatidylase"/>
</dbReference>
<gene>
    <name evidence="3" type="ORF">GCM10010358_80190</name>
</gene>
<feature type="domain" description="PLD phosphodiesterase" evidence="2">
    <location>
        <begin position="425"/>
        <end position="452"/>
    </location>
</feature>
<keyword evidence="1" id="KW-0175">Coiled coil</keyword>
<accession>A0A918P2T1</accession>
<dbReference type="EMBL" id="BMVU01000108">
    <property type="protein sequence ID" value="GGY16437.1"/>
    <property type="molecule type" value="Genomic_DNA"/>
</dbReference>
<keyword evidence="4" id="KW-1185">Reference proteome</keyword>